<feature type="domain" description="HECT" evidence="6">
    <location>
        <begin position="156"/>
        <end position="188"/>
    </location>
</feature>
<dbReference type="AlphaFoldDB" id="A0AA88XIU6"/>
<dbReference type="Proteomes" id="UP001186944">
    <property type="component" value="Unassembled WGS sequence"/>
</dbReference>
<dbReference type="SUPFAM" id="SSF56204">
    <property type="entry name" value="Hect, E3 ligase catalytic domain"/>
    <property type="match status" value="1"/>
</dbReference>
<dbReference type="GO" id="GO:0006511">
    <property type="term" value="P:ubiquitin-dependent protein catabolic process"/>
    <property type="evidence" value="ECO:0007669"/>
    <property type="project" value="TreeGrafter"/>
</dbReference>
<dbReference type="InterPro" id="IPR035983">
    <property type="entry name" value="Hect_E3_ubiquitin_ligase"/>
</dbReference>
<keyword evidence="4 5" id="KW-0833">Ubl conjugation pathway</keyword>
<dbReference type="Gene3D" id="3.90.1750.10">
    <property type="entry name" value="Hect, E3 ligase catalytic domains"/>
    <property type="match status" value="1"/>
</dbReference>
<keyword evidence="3" id="KW-0808">Transferase</keyword>
<evidence type="ECO:0000256" key="1">
    <source>
        <dbReference type="ARBA" id="ARBA00000885"/>
    </source>
</evidence>
<evidence type="ECO:0000259" key="6">
    <source>
        <dbReference type="PROSITE" id="PS50237"/>
    </source>
</evidence>
<dbReference type="PANTHER" id="PTHR45700">
    <property type="entry name" value="UBIQUITIN-PROTEIN LIGASE E3C"/>
    <property type="match status" value="1"/>
</dbReference>
<dbReference type="PROSITE" id="PS50237">
    <property type="entry name" value="HECT"/>
    <property type="match status" value="2"/>
</dbReference>
<accession>A0AA88XIU6</accession>
<evidence type="ECO:0000256" key="5">
    <source>
        <dbReference type="PROSITE-ProRule" id="PRU00104"/>
    </source>
</evidence>
<dbReference type="Pfam" id="PF00632">
    <property type="entry name" value="HECT"/>
    <property type="match status" value="1"/>
</dbReference>
<evidence type="ECO:0000256" key="4">
    <source>
        <dbReference type="ARBA" id="ARBA00022786"/>
    </source>
</evidence>
<comment type="catalytic activity">
    <reaction evidence="1">
        <text>S-ubiquitinyl-[E2 ubiquitin-conjugating enzyme]-L-cysteine + [acceptor protein]-L-lysine = [E2 ubiquitin-conjugating enzyme]-L-cysteine + N(6)-ubiquitinyl-[acceptor protein]-L-lysine.</text>
        <dbReference type="EC" id="2.3.2.26"/>
    </reaction>
</comment>
<gene>
    <name evidence="7" type="ORF">FSP39_000754</name>
</gene>
<evidence type="ECO:0000256" key="3">
    <source>
        <dbReference type="ARBA" id="ARBA00022679"/>
    </source>
</evidence>
<evidence type="ECO:0000256" key="2">
    <source>
        <dbReference type="ARBA" id="ARBA00012485"/>
    </source>
</evidence>
<dbReference type="InterPro" id="IPR044611">
    <property type="entry name" value="E3A/B/C-like"/>
</dbReference>
<evidence type="ECO:0000313" key="7">
    <source>
        <dbReference type="EMBL" id="KAK3085255.1"/>
    </source>
</evidence>
<dbReference type="InterPro" id="IPR000569">
    <property type="entry name" value="HECT_dom"/>
</dbReference>
<feature type="domain" description="HECT" evidence="6">
    <location>
        <begin position="284"/>
        <end position="329"/>
    </location>
</feature>
<dbReference type="EC" id="2.3.2.26" evidence="2"/>
<dbReference type="EMBL" id="VSWD01000012">
    <property type="protein sequence ID" value="KAK3085255.1"/>
    <property type="molecule type" value="Genomic_DNA"/>
</dbReference>
<keyword evidence="8" id="KW-1185">Reference proteome</keyword>
<dbReference type="GO" id="GO:0000209">
    <property type="term" value="P:protein polyubiquitination"/>
    <property type="evidence" value="ECO:0007669"/>
    <property type="project" value="InterPro"/>
</dbReference>
<comment type="caution">
    <text evidence="5">Lacks conserved residue(s) required for the propagation of feature annotation.</text>
</comment>
<protein>
    <recommendedName>
        <fullName evidence="2">HECT-type E3 ubiquitin transferase</fullName>
        <ecNumber evidence="2">2.3.2.26</ecNumber>
    </recommendedName>
</protein>
<organism evidence="7 8">
    <name type="scientific">Pinctada imbricata</name>
    <name type="common">Atlantic pearl-oyster</name>
    <name type="synonym">Pinctada martensii</name>
    <dbReference type="NCBI Taxonomy" id="66713"/>
    <lineage>
        <taxon>Eukaryota</taxon>
        <taxon>Metazoa</taxon>
        <taxon>Spiralia</taxon>
        <taxon>Lophotrochozoa</taxon>
        <taxon>Mollusca</taxon>
        <taxon>Bivalvia</taxon>
        <taxon>Autobranchia</taxon>
        <taxon>Pteriomorphia</taxon>
        <taxon>Pterioida</taxon>
        <taxon>Pterioidea</taxon>
        <taxon>Pteriidae</taxon>
        <taxon>Pinctada</taxon>
    </lineage>
</organism>
<sequence length="359" mass="41085">MRQLREHLDSCEVEKNTVQINSQQPEQNVSETVIYIFDESTNYEHDEVNNNNSDVPADMASVETIDIDAQREVVHVLQGNESNIDIHVALKAANFCKEKNVMDPIEILKKFQQEMVTGRNLEISNPAEMIEGDVNFILIDRESVLRTGFDEISSIDQKEMRKTLDVQFYNETAVDFGGPRNEFFRLILAAIKEKYFDNGLRELLFADYEMVGKIFVVQGAPSFVHLFQNTHVTLTYKRVTNLLTPEFTEEGSNGYMYEKAVYAAFLRYLREVASGRRNSITLAKVLQFVTGADEEPVLGFRLHPSILFHATDSVFIPTANTCINCLRLPRPTHQQGLPEDSVLFESYDYAFTNTYYGLK</sequence>
<dbReference type="PANTHER" id="PTHR45700:SF2">
    <property type="entry name" value="UBIQUITIN-PROTEIN LIGASE E3C"/>
    <property type="match status" value="1"/>
</dbReference>
<proteinExistence type="predicted"/>
<feature type="active site" description="Glycyl thioester intermediate" evidence="5">
    <location>
        <position position="322"/>
    </location>
</feature>
<comment type="caution">
    <text evidence="7">The sequence shown here is derived from an EMBL/GenBank/DDBJ whole genome shotgun (WGS) entry which is preliminary data.</text>
</comment>
<name>A0AA88XIU6_PINIB</name>
<dbReference type="Gene3D" id="3.30.2410.10">
    <property type="entry name" value="Hect, E3 ligase catalytic domain"/>
    <property type="match status" value="1"/>
</dbReference>
<evidence type="ECO:0000313" key="8">
    <source>
        <dbReference type="Proteomes" id="UP001186944"/>
    </source>
</evidence>
<reference evidence="7" key="1">
    <citation type="submission" date="2019-08" db="EMBL/GenBank/DDBJ databases">
        <title>The improved chromosome-level genome for the pearl oyster Pinctada fucata martensii using PacBio sequencing and Hi-C.</title>
        <authorList>
            <person name="Zheng Z."/>
        </authorList>
    </citation>
    <scope>NUCLEOTIDE SEQUENCE</scope>
    <source>
        <strain evidence="7">ZZ-2019</strain>
        <tissue evidence="7">Adductor muscle</tissue>
    </source>
</reference>
<dbReference type="GO" id="GO:0061630">
    <property type="term" value="F:ubiquitin protein ligase activity"/>
    <property type="evidence" value="ECO:0007669"/>
    <property type="project" value="UniProtKB-EC"/>
</dbReference>